<dbReference type="AlphaFoldDB" id="A0A0E0K2H2"/>
<dbReference type="PROSITE" id="PS51257">
    <property type="entry name" value="PROKAR_LIPOPROTEIN"/>
    <property type="match status" value="1"/>
</dbReference>
<accession>A0A0E0K2H2</accession>
<dbReference type="Proteomes" id="UP000026962">
    <property type="component" value="Chromosome 2"/>
</dbReference>
<organism evidence="1">
    <name type="scientific">Oryza punctata</name>
    <name type="common">Red rice</name>
    <dbReference type="NCBI Taxonomy" id="4537"/>
    <lineage>
        <taxon>Eukaryota</taxon>
        <taxon>Viridiplantae</taxon>
        <taxon>Streptophyta</taxon>
        <taxon>Embryophyta</taxon>
        <taxon>Tracheophyta</taxon>
        <taxon>Spermatophyta</taxon>
        <taxon>Magnoliopsida</taxon>
        <taxon>Liliopsida</taxon>
        <taxon>Poales</taxon>
        <taxon>Poaceae</taxon>
        <taxon>BOP clade</taxon>
        <taxon>Oryzoideae</taxon>
        <taxon>Oryzeae</taxon>
        <taxon>Oryzinae</taxon>
        <taxon>Oryza</taxon>
    </lineage>
</organism>
<evidence type="ECO:0000313" key="1">
    <source>
        <dbReference type="EnsemblPlants" id="OPUNC02G22150.1"/>
    </source>
</evidence>
<evidence type="ECO:0000313" key="2">
    <source>
        <dbReference type="Proteomes" id="UP000026962"/>
    </source>
</evidence>
<reference evidence="1" key="1">
    <citation type="submission" date="2015-04" db="UniProtKB">
        <authorList>
            <consortium name="EnsemblPlants"/>
        </authorList>
    </citation>
    <scope>IDENTIFICATION</scope>
</reference>
<reference evidence="1" key="2">
    <citation type="submission" date="2018-05" db="EMBL/GenBank/DDBJ databases">
        <title>OpunRS2 (Oryza punctata Reference Sequence Version 2).</title>
        <authorList>
            <person name="Zhang J."/>
            <person name="Kudrna D."/>
            <person name="Lee S."/>
            <person name="Talag J."/>
            <person name="Welchert J."/>
            <person name="Wing R.A."/>
        </authorList>
    </citation>
    <scope>NUCLEOTIDE SEQUENCE [LARGE SCALE GENOMIC DNA]</scope>
</reference>
<dbReference type="EnsemblPlants" id="OPUNC02G22150.1">
    <property type="protein sequence ID" value="OPUNC02G22150.1"/>
    <property type="gene ID" value="OPUNC02G22150"/>
</dbReference>
<keyword evidence="2" id="KW-1185">Reference proteome</keyword>
<protein>
    <submittedName>
        <fullName evidence="1">Uncharacterized protein</fullName>
    </submittedName>
</protein>
<sequence>MTKEMAIHHELSKKKGTLVPVVFLSCAEESHDDRLGHENELPAAGRRRLALYYAVRELGDGGHAAAAASSGTGGEAAGSEF</sequence>
<name>A0A0E0K2H2_ORYPU</name>
<proteinExistence type="predicted"/>
<dbReference type="Gramene" id="OPUNC02G22150.1">
    <property type="protein sequence ID" value="OPUNC02G22150.1"/>
    <property type="gene ID" value="OPUNC02G22150"/>
</dbReference>
<dbReference type="HOGENOM" id="CLU_2577981_0_0_1"/>